<comment type="caution">
    <text evidence="2">The sequence shown here is derived from an EMBL/GenBank/DDBJ whole genome shotgun (WGS) entry which is preliminary data.</text>
</comment>
<evidence type="ECO:0000313" key="2">
    <source>
        <dbReference type="EMBL" id="KAK2147998.1"/>
    </source>
</evidence>
<feature type="compositionally biased region" description="Basic residues" evidence="1">
    <location>
        <begin position="609"/>
        <end position="618"/>
    </location>
</feature>
<protein>
    <submittedName>
        <fullName evidence="2">Uncharacterized protein</fullName>
    </submittedName>
</protein>
<proteinExistence type="predicted"/>
<gene>
    <name evidence="2" type="ORF">NP493_3288g00012</name>
</gene>
<keyword evidence="3" id="KW-1185">Reference proteome</keyword>
<dbReference type="EMBL" id="JAODUO010003304">
    <property type="protein sequence ID" value="KAK2147998.1"/>
    <property type="molecule type" value="Genomic_DNA"/>
</dbReference>
<accession>A0AAD9MXN3</accession>
<feature type="region of interest" description="Disordered" evidence="1">
    <location>
        <begin position="599"/>
        <end position="619"/>
    </location>
</feature>
<reference evidence="2" key="1">
    <citation type="journal article" date="2023" name="Mol. Biol. Evol.">
        <title>Third-Generation Sequencing Reveals the Adaptive Role of the Epigenome in Three Deep-Sea Polychaetes.</title>
        <authorList>
            <person name="Perez M."/>
            <person name="Aroh O."/>
            <person name="Sun Y."/>
            <person name="Lan Y."/>
            <person name="Juniper S.K."/>
            <person name="Young C.R."/>
            <person name="Angers B."/>
            <person name="Qian P.Y."/>
        </authorList>
    </citation>
    <scope>NUCLEOTIDE SEQUENCE</scope>
    <source>
        <strain evidence="2">R07B-5</strain>
    </source>
</reference>
<dbReference type="AlphaFoldDB" id="A0AAD9MXN3"/>
<organism evidence="2 3">
    <name type="scientific">Ridgeia piscesae</name>
    <name type="common">Tubeworm</name>
    <dbReference type="NCBI Taxonomy" id="27915"/>
    <lineage>
        <taxon>Eukaryota</taxon>
        <taxon>Metazoa</taxon>
        <taxon>Spiralia</taxon>
        <taxon>Lophotrochozoa</taxon>
        <taxon>Annelida</taxon>
        <taxon>Polychaeta</taxon>
        <taxon>Sedentaria</taxon>
        <taxon>Canalipalpata</taxon>
        <taxon>Sabellida</taxon>
        <taxon>Siboglinidae</taxon>
        <taxon>Ridgeia</taxon>
    </lineage>
</organism>
<sequence>MRLFHFVREACGWCDARQKCLPGKPRSQSWSCDTWFFHDCVTPGTHSGCSSQVSILDCNGRYCNNDLHYANKGTCQRCKDVEHCYSNKSDTSACSTWNETRCPNGVVTPDYDDPRRIENTVVSEKLHVVQPRDSTMYYCSEYDNPSEEHQLLIASGRLDVEEGDVVASAQAGGIFHKLHDVTHLPQMTLMRAETATLRDAIRYADFSADMKMYEIDDVASLEQTPSAALFDDVISGDVQLTSGTVVHALDDVTVYKCLGRTYTTTDSETATSYNLVIETASNDNTVYHVGDILTSHTSSGFLETVLGMWSTRVGTFVKTTLTGCNNLDVSTLKLSSPLANTSCIGGDNNPGLLMFDQTTQIDLNVGDVLSGRESSTIFVKVLSVRSSGSFVILEVANIDLVESGSVVTLLNPEHITERRVVRRKRDINVGISGGDTKSLKAGDSSVTASFKYSIGVRVTMHIEWDWFDIEVTRAGLTFSGSLSATAKGVFFYSKKVGRAGNSKTYSKDVGFIPVFGIPIPGRIYLNFQLGWSVAFKGKFRLTATYKANAGFSLGLRWTKASGNTKQPLRITSSSSKSYSGELEAEATATITATPSINAQWPAVSEPKKRPGKKNKKEKKKDLTSLVLSVEFPLFVTISGKACTCEDPEKHTEFSKFNPRILNPKQLRTIIQNGRHVCV</sequence>
<dbReference type="Proteomes" id="UP001209878">
    <property type="component" value="Unassembled WGS sequence"/>
</dbReference>
<name>A0AAD9MXN3_RIDPI</name>
<evidence type="ECO:0000256" key="1">
    <source>
        <dbReference type="SAM" id="MobiDB-lite"/>
    </source>
</evidence>
<evidence type="ECO:0000313" key="3">
    <source>
        <dbReference type="Proteomes" id="UP001209878"/>
    </source>
</evidence>